<feature type="transmembrane region" description="Helical" evidence="9">
    <location>
        <begin position="126"/>
        <end position="147"/>
    </location>
</feature>
<reference evidence="10 11" key="1">
    <citation type="submission" date="2016-03" db="EMBL/GenBank/DDBJ databases">
        <authorList>
            <person name="Devillers H."/>
        </authorList>
    </citation>
    <scope>NUCLEOTIDE SEQUENCE [LARGE SCALE GENOMIC DNA]</scope>
    <source>
        <strain evidence="10">CBS 11717</strain>
    </source>
</reference>
<dbReference type="GO" id="GO:0005886">
    <property type="term" value="C:plasma membrane"/>
    <property type="evidence" value="ECO:0007669"/>
    <property type="project" value="UniProtKB-SubCell"/>
</dbReference>
<keyword evidence="11" id="KW-1185">Reference proteome</keyword>
<organism evidence="10 11">
    <name type="scientific">Lachancea mirantina</name>
    <dbReference type="NCBI Taxonomy" id="1230905"/>
    <lineage>
        <taxon>Eukaryota</taxon>
        <taxon>Fungi</taxon>
        <taxon>Dikarya</taxon>
        <taxon>Ascomycota</taxon>
        <taxon>Saccharomycotina</taxon>
        <taxon>Saccharomycetes</taxon>
        <taxon>Saccharomycetales</taxon>
        <taxon>Saccharomycetaceae</taxon>
        <taxon>Lachancea</taxon>
    </lineage>
</organism>
<evidence type="ECO:0000256" key="6">
    <source>
        <dbReference type="ARBA" id="ARBA00023136"/>
    </source>
</evidence>
<dbReference type="PANTHER" id="PTHR28259:SF1">
    <property type="entry name" value="FLUORIDE EXPORT PROTEIN 1-RELATED"/>
    <property type="match status" value="1"/>
</dbReference>
<evidence type="ECO:0000256" key="5">
    <source>
        <dbReference type="ARBA" id="ARBA00022989"/>
    </source>
</evidence>
<keyword evidence="6 9" id="KW-0472">Membrane</keyword>
<evidence type="ECO:0000256" key="4">
    <source>
        <dbReference type="ARBA" id="ARBA00022692"/>
    </source>
</evidence>
<evidence type="ECO:0000256" key="2">
    <source>
        <dbReference type="ARBA" id="ARBA00004651"/>
    </source>
</evidence>
<comment type="subcellular location">
    <subcellularLocation>
        <location evidence="2">Cell membrane</location>
        <topology evidence="2">Multi-pass membrane protein</topology>
    </subcellularLocation>
</comment>
<keyword evidence="5 9" id="KW-1133">Transmembrane helix</keyword>
<feature type="transmembrane region" description="Helical" evidence="9">
    <location>
        <begin position="320"/>
        <end position="339"/>
    </location>
</feature>
<feature type="transmembrane region" description="Helical" evidence="9">
    <location>
        <begin position="167"/>
        <end position="194"/>
    </location>
</feature>
<comment type="function">
    <text evidence="1">Fluoride channel required for the rapid expulsion of cytoplasmic fluoride.</text>
</comment>
<dbReference type="Proteomes" id="UP000191024">
    <property type="component" value="Chromosome B"/>
</dbReference>
<name>A0A1G4IWN9_9SACH</name>
<sequence>MERVDSNASAVSRTSRITRAASLASRTSLATKVTREPSIRHPRRASRAERVYGFSYLTDENSKLLLYLGLTTSCILGTYTRLGLSSLTNYQGSFVSGPTVLWPNLTACIVMGMLQTLNKFAVISPVLFTSLTVGYCGQVSSFSSMVLEMFEHATNQGAKPTHFPNRAYGIMEMLSVMFVHLFVSFSGLIFGMHLTKELGRFMEREKEDTVFAIRLKKLFTYCQVVFCLAAVPLLALHIVLAAVYGNFARTWMLSVIFGIPGAFLRYFLSRWYNLKIKYFPLGTFLANVFACALIAVFTLVQRGKLRDGTTIAKSVNTCRIVTALVSGFCGALSTISTFINEGYKLPFCKTLFYYTVSLFVSFCLIVVILGSYSWTRGLAPPIC</sequence>
<evidence type="ECO:0000256" key="7">
    <source>
        <dbReference type="ARBA" id="ARBA00035120"/>
    </source>
</evidence>
<dbReference type="STRING" id="1230905.A0A1G4IWN9"/>
<feature type="transmembrane region" description="Helical" evidence="9">
    <location>
        <begin position="351"/>
        <end position="374"/>
    </location>
</feature>
<evidence type="ECO:0000256" key="1">
    <source>
        <dbReference type="ARBA" id="ARBA00002598"/>
    </source>
</evidence>
<keyword evidence="3" id="KW-1003">Cell membrane</keyword>
<protein>
    <submittedName>
        <fullName evidence="10">LAMI_0B06304g1_1</fullName>
    </submittedName>
</protein>
<gene>
    <name evidence="10" type="ORF">LAMI_0B06304G</name>
</gene>
<comment type="catalytic activity">
    <reaction evidence="8">
        <text>fluoride(in) = fluoride(out)</text>
        <dbReference type="Rhea" id="RHEA:76159"/>
        <dbReference type="ChEBI" id="CHEBI:17051"/>
    </reaction>
    <physiologicalReaction direction="left-to-right" evidence="8">
        <dbReference type="Rhea" id="RHEA:76160"/>
    </physiologicalReaction>
</comment>
<dbReference type="Pfam" id="PF02537">
    <property type="entry name" value="CRCB"/>
    <property type="match status" value="2"/>
</dbReference>
<feature type="transmembrane region" description="Helical" evidence="9">
    <location>
        <begin position="218"/>
        <end position="244"/>
    </location>
</feature>
<keyword evidence="4 9" id="KW-0812">Transmembrane</keyword>
<evidence type="ECO:0000256" key="3">
    <source>
        <dbReference type="ARBA" id="ARBA00022475"/>
    </source>
</evidence>
<accession>A0A1G4IWN9</accession>
<dbReference type="InterPro" id="IPR003691">
    <property type="entry name" value="FluC"/>
</dbReference>
<evidence type="ECO:0000313" key="11">
    <source>
        <dbReference type="Proteomes" id="UP000191024"/>
    </source>
</evidence>
<dbReference type="OrthoDB" id="409792at2759"/>
<dbReference type="AlphaFoldDB" id="A0A1G4IWN9"/>
<evidence type="ECO:0000256" key="9">
    <source>
        <dbReference type="SAM" id="Phobius"/>
    </source>
</evidence>
<evidence type="ECO:0000256" key="8">
    <source>
        <dbReference type="ARBA" id="ARBA00035585"/>
    </source>
</evidence>
<feature type="transmembrane region" description="Helical" evidence="9">
    <location>
        <begin position="250"/>
        <end position="268"/>
    </location>
</feature>
<evidence type="ECO:0000313" key="10">
    <source>
        <dbReference type="EMBL" id="SCU81449.1"/>
    </source>
</evidence>
<dbReference type="PANTHER" id="PTHR28259">
    <property type="entry name" value="FLUORIDE EXPORT PROTEIN 1-RELATED"/>
    <property type="match status" value="1"/>
</dbReference>
<dbReference type="EMBL" id="LT598464">
    <property type="protein sequence ID" value="SCU81449.1"/>
    <property type="molecule type" value="Genomic_DNA"/>
</dbReference>
<dbReference type="GO" id="GO:1903425">
    <property type="term" value="F:fluoride transmembrane transporter activity"/>
    <property type="evidence" value="ECO:0007669"/>
    <property type="project" value="TreeGrafter"/>
</dbReference>
<feature type="transmembrane region" description="Helical" evidence="9">
    <location>
        <begin position="280"/>
        <end position="300"/>
    </location>
</feature>
<comment type="similarity">
    <text evidence="7">Belongs to the fluoride channel Fluc/FEX (TC 1.A.43) family.</text>
</comment>
<proteinExistence type="inferred from homology"/>